<gene>
    <name evidence="1" type="ORF">SDC9_79270</name>
</gene>
<evidence type="ECO:0000313" key="1">
    <source>
        <dbReference type="EMBL" id="MPM32705.1"/>
    </source>
</evidence>
<accession>A0A644YVU4</accession>
<comment type="caution">
    <text evidence="1">The sequence shown here is derived from an EMBL/GenBank/DDBJ whole genome shotgun (WGS) entry which is preliminary data.</text>
</comment>
<dbReference type="EMBL" id="VSSQ01006442">
    <property type="protein sequence ID" value="MPM32705.1"/>
    <property type="molecule type" value="Genomic_DNA"/>
</dbReference>
<sequence length="70" mass="7885">MFAPVLRHFKGIHIIGIVVVLDQRIIALQIRRYTVHVHTLFLITEQRTPCLDAVVQIGIDAAVRAVDQGE</sequence>
<organism evidence="1">
    <name type="scientific">bioreactor metagenome</name>
    <dbReference type="NCBI Taxonomy" id="1076179"/>
    <lineage>
        <taxon>unclassified sequences</taxon>
        <taxon>metagenomes</taxon>
        <taxon>ecological metagenomes</taxon>
    </lineage>
</organism>
<protein>
    <submittedName>
        <fullName evidence="1">Uncharacterized protein</fullName>
    </submittedName>
</protein>
<name>A0A644YVU4_9ZZZZ</name>
<dbReference type="AlphaFoldDB" id="A0A644YVU4"/>
<reference evidence="1" key="1">
    <citation type="submission" date="2019-08" db="EMBL/GenBank/DDBJ databases">
        <authorList>
            <person name="Kucharzyk K."/>
            <person name="Murdoch R.W."/>
            <person name="Higgins S."/>
            <person name="Loffler F."/>
        </authorList>
    </citation>
    <scope>NUCLEOTIDE SEQUENCE</scope>
</reference>
<proteinExistence type="predicted"/>